<sequence>MSSTGEYVHGHAPSVLRTYDTRTAENSAAHLLPHLRPGTTLLDVGCGAGSITADLAALVAPGAVVGVDTSAEALDAARAHCARRGVEGVTFTAADATALPFPDDSFDVVHAHQVLQHLPDPVAALREMRRVCRPGGYVAARDADYAAMTWYPAEPALQEWRALYDAVARTRGAEPDAGRRLLSWAREADFRDVTAGASTWCYADPAGRELWGGSWAQRILESGTGRSAVESGLATQADLERISAGWRAWAAAEDGWFTILHGEVLCRP</sequence>
<evidence type="ECO:0000313" key="2">
    <source>
        <dbReference type="EMBL" id="PPK95913.1"/>
    </source>
</evidence>
<dbReference type="Pfam" id="PF13847">
    <property type="entry name" value="Methyltransf_31"/>
    <property type="match status" value="1"/>
</dbReference>
<dbReference type="Proteomes" id="UP000239485">
    <property type="component" value="Unassembled WGS sequence"/>
</dbReference>
<dbReference type="Gene3D" id="3.40.50.150">
    <property type="entry name" value="Vaccinia Virus protein VP39"/>
    <property type="match status" value="1"/>
</dbReference>
<organism evidence="2 3">
    <name type="scientific">Kineococcus xinjiangensis</name>
    <dbReference type="NCBI Taxonomy" id="512762"/>
    <lineage>
        <taxon>Bacteria</taxon>
        <taxon>Bacillati</taxon>
        <taxon>Actinomycetota</taxon>
        <taxon>Actinomycetes</taxon>
        <taxon>Kineosporiales</taxon>
        <taxon>Kineosporiaceae</taxon>
        <taxon>Kineococcus</taxon>
    </lineage>
</organism>
<dbReference type="PANTHER" id="PTHR43591:SF24">
    <property type="entry name" value="2-METHOXY-6-POLYPRENYL-1,4-BENZOQUINOL METHYLASE, MITOCHONDRIAL"/>
    <property type="match status" value="1"/>
</dbReference>
<evidence type="ECO:0000259" key="1">
    <source>
        <dbReference type="Pfam" id="PF13847"/>
    </source>
</evidence>
<dbReference type="EMBL" id="PTJD01000005">
    <property type="protein sequence ID" value="PPK95913.1"/>
    <property type="molecule type" value="Genomic_DNA"/>
</dbReference>
<feature type="domain" description="Methyltransferase" evidence="1">
    <location>
        <begin position="37"/>
        <end position="165"/>
    </location>
</feature>
<keyword evidence="2" id="KW-0489">Methyltransferase</keyword>
<accession>A0A2S6INT5</accession>
<keyword evidence="2" id="KW-0808">Transferase</keyword>
<dbReference type="InterPro" id="IPR025714">
    <property type="entry name" value="Methyltranfer_dom"/>
</dbReference>
<evidence type="ECO:0000313" key="3">
    <source>
        <dbReference type="Proteomes" id="UP000239485"/>
    </source>
</evidence>
<name>A0A2S6INT5_9ACTN</name>
<dbReference type="AlphaFoldDB" id="A0A2S6INT5"/>
<dbReference type="InterPro" id="IPR029063">
    <property type="entry name" value="SAM-dependent_MTases_sf"/>
</dbReference>
<proteinExistence type="predicted"/>
<dbReference type="SUPFAM" id="SSF53335">
    <property type="entry name" value="S-adenosyl-L-methionine-dependent methyltransferases"/>
    <property type="match status" value="1"/>
</dbReference>
<dbReference type="RefSeq" id="WP_104432316.1">
    <property type="nucleotide sequence ID" value="NZ_PTJD01000005.1"/>
</dbReference>
<dbReference type="GO" id="GO:0032259">
    <property type="term" value="P:methylation"/>
    <property type="evidence" value="ECO:0007669"/>
    <property type="project" value="UniProtKB-KW"/>
</dbReference>
<protein>
    <submittedName>
        <fullName evidence="2">Methyltransferase family protein</fullName>
    </submittedName>
</protein>
<dbReference type="PANTHER" id="PTHR43591">
    <property type="entry name" value="METHYLTRANSFERASE"/>
    <property type="match status" value="1"/>
</dbReference>
<keyword evidence="3" id="KW-1185">Reference proteome</keyword>
<reference evidence="2 3" key="1">
    <citation type="submission" date="2018-02" db="EMBL/GenBank/DDBJ databases">
        <title>Genomic Encyclopedia of Archaeal and Bacterial Type Strains, Phase II (KMG-II): from individual species to whole genera.</title>
        <authorList>
            <person name="Goeker M."/>
        </authorList>
    </citation>
    <scope>NUCLEOTIDE SEQUENCE [LARGE SCALE GENOMIC DNA]</scope>
    <source>
        <strain evidence="2 3">DSM 22857</strain>
    </source>
</reference>
<dbReference type="GO" id="GO:0008168">
    <property type="term" value="F:methyltransferase activity"/>
    <property type="evidence" value="ECO:0007669"/>
    <property type="project" value="UniProtKB-KW"/>
</dbReference>
<gene>
    <name evidence="2" type="ORF">CLV92_1057</name>
</gene>
<comment type="caution">
    <text evidence="2">The sequence shown here is derived from an EMBL/GenBank/DDBJ whole genome shotgun (WGS) entry which is preliminary data.</text>
</comment>
<dbReference type="CDD" id="cd02440">
    <property type="entry name" value="AdoMet_MTases"/>
    <property type="match status" value="1"/>
</dbReference>
<dbReference type="OrthoDB" id="9795634at2"/>